<dbReference type="EMBL" id="JACYFT010000005">
    <property type="protein sequence ID" value="MBD8051950.1"/>
    <property type="molecule type" value="Genomic_DNA"/>
</dbReference>
<dbReference type="AlphaFoldDB" id="A0A927IN85"/>
<dbReference type="Pfam" id="PF00756">
    <property type="entry name" value="Esterase"/>
    <property type="match status" value="1"/>
</dbReference>
<protein>
    <submittedName>
        <fullName evidence="1">Esterase family protein</fullName>
    </submittedName>
</protein>
<dbReference type="InterPro" id="IPR000801">
    <property type="entry name" value="Esterase-like"/>
</dbReference>
<accession>A0A927IN85</accession>
<gene>
    <name evidence="1" type="ORF">IC609_15545</name>
</gene>
<sequence>MSFRTLEISDPLLSPAGFQLVTVKSTALRQRADVTIYLPPEFNQLRDLPIVTLLHGVYGSHWAWAYKGAAHLTAAELMCQGAIHPMVLVMPSDGLWGDGSGYVAHQQQDFERWVVEEVPELAVRSCTACSSDSPRFIAGLSMGGFAALRLAGQYPTVYKAASAHSALTDMSQIDALIEESRAHWSFEPSSNSVLAALKAAPGPLPALRLDCGQSDALIHANRQLHQAMLDLGIDHTYEEFEGGHDWDYWRAHLADTLRFFSRTLELHHHD</sequence>
<dbReference type="GO" id="GO:0016747">
    <property type="term" value="F:acyltransferase activity, transferring groups other than amino-acyl groups"/>
    <property type="evidence" value="ECO:0007669"/>
    <property type="project" value="TreeGrafter"/>
</dbReference>
<dbReference type="Gene3D" id="3.40.50.1820">
    <property type="entry name" value="alpha/beta hydrolase"/>
    <property type="match status" value="1"/>
</dbReference>
<dbReference type="PANTHER" id="PTHR48098:SF1">
    <property type="entry name" value="DIACYLGLYCEROL ACYLTRANSFERASE_MYCOLYLTRANSFERASE AG85A"/>
    <property type="match status" value="1"/>
</dbReference>
<comment type="caution">
    <text evidence="1">The sequence shown here is derived from an EMBL/GenBank/DDBJ whole genome shotgun (WGS) entry which is preliminary data.</text>
</comment>
<dbReference type="RefSeq" id="WP_191820438.1">
    <property type="nucleotide sequence ID" value="NZ_JACYFT010000005.1"/>
</dbReference>
<dbReference type="PANTHER" id="PTHR48098">
    <property type="entry name" value="ENTEROCHELIN ESTERASE-RELATED"/>
    <property type="match status" value="1"/>
</dbReference>
<dbReference type="SUPFAM" id="SSF53474">
    <property type="entry name" value="alpha/beta-Hydrolases"/>
    <property type="match status" value="1"/>
</dbReference>
<proteinExistence type="predicted"/>
<evidence type="ECO:0000313" key="2">
    <source>
        <dbReference type="Proteomes" id="UP000647424"/>
    </source>
</evidence>
<reference evidence="1" key="1">
    <citation type="submission" date="2020-09" db="EMBL/GenBank/DDBJ databases">
        <title>Genome seq and assembly of Limnohabitants sp.</title>
        <authorList>
            <person name="Chhetri G."/>
        </authorList>
    </citation>
    <scope>NUCLEOTIDE SEQUENCE</scope>
    <source>
        <strain evidence="1">JUR4</strain>
    </source>
</reference>
<name>A0A927IN85_9BURK</name>
<dbReference type="Proteomes" id="UP000647424">
    <property type="component" value="Unassembled WGS sequence"/>
</dbReference>
<dbReference type="InterPro" id="IPR050583">
    <property type="entry name" value="Mycobacterial_A85_antigen"/>
</dbReference>
<organism evidence="1 2">
    <name type="scientific">Limnohabitans radicicola</name>
    <dbReference type="NCBI Taxonomy" id="2771427"/>
    <lineage>
        <taxon>Bacteria</taxon>
        <taxon>Pseudomonadati</taxon>
        <taxon>Pseudomonadota</taxon>
        <taxon>Betaproteobacteria</taxon>
        <taxon>Burkholderiales</taxon>
        <taxon>Comamonadaceae</taxon>
        <taxon>Limnohabitans</taxon>
    </lineage>
</organism>
<dbReference type="InterPro" id="IPR029058">
    <property type="entry name" value="AB_hydrolase_fold"/>
</dbReference>
<keyword evidence="2" id="KW-1185">Reference proteome</keyword>
<evidence type="ECO:0000313" key="1">
    <source>
        <dbReference type="EMBL" id="MBD8051950.1"/>
    </source>
</evidence>